<dbReference type="AlphaFoldDB" id="A0A4Q7J223"/>
<dbReference type="GO" id="GO:0016787">
    <property type="term" value="F:hydrolase activity"/>
    <property type="evidence" value="ECO:0007669"/>
    <property type="project" value="UniProtKB-KW"/>
</dbReference>
<dbReference type="SUPFAM" id="SSF56529">
    <property type="entry name" value="FAH"/>
    <property type="match status" value="1"/>
</dbReference>
<evidence type="ECO:0000313" key="5">
    <source>
        <dbReference type="Proteomes" id="UP000292003"/>
    </source>
</evidence>
<reference evidence="4 5" key="1">
    <citation type="submission" date="2019-02" db="EMBL/GenBank/DDBJ databases">
        <title>Draft genome sequence of Amycolatopsis sp. 8-3EHSu isolated from roots of Suaeda maritima.</title>
        <authorList>
            <person name="Duangmal K."/>
            <person name="Chantavorakit T."/>
        </authorList>
    </citation>
    <scope>NUCLEOTIDE SEQUENCE [LARGE SCALE GENOMIC DNA]</scope>
    <source>
        <strain evidence="4 5">8-3EHSu</strain>
    </source>
</reference>
<dbReference type="RefSeq" id="WP_130478637.1">
    <property type="nucleotide sequence ID" value="NZ_SFCC01000016.1"/>
</dbReference>
<feature type="domain" description="Fumarylacetoacetase-like C-terminal" evidence="3">
    <location>
        <begin position="74"/>
        <end position="281"/>
    </location>
</feature>
<dbReference type="InterPro" id="IPR051121">
    <property type="entry name" value="FAH"/>
</dbReference>
<keyword evidence="2" id="KW-0479">Metal-binding</keyword>
<dbReference type="EMBL" id="SFCC01000016">
    <property type="protein sequence ID" value="RZQ60632.1"/>
    <property type="molecule type" value="Genomic_DNA"/>
</dbReference>
<dbReference type="Gene3D" id="3.90.850.10">
    <property type="entry name" value="Fumarylacetoacetase-like, C-terminal domain"/>
    <property type="match status" value="1"/>
</dbReference>
<dbReference type="Pfam" id="PF01557">
    <property type="entry name" value="FAA_hydrolase"/>
    <property type="match status" value="1"/>
</dbReference>
<accession>A0A4Q7J223</accession>
<protein>
    <submittedName>
        <fullName evidence="4">FAA hydrolase family protein</fullName>
    </submittedName>
</protein>
<dbReference type="OrthoDB" id="2273115at2"/>
<dbReference type="FunFam" id="3.90.850.10:FF:000002">
    <property type="entry name" value="2-hydroxyhepta-2,4-diene-1,7-dioate isomerase"/>
    <property type="match status" value="1"/>
</dbReference>
<dbReference type="InterPro" id="IPR036663">
    <property type="entry name" value="Fumarylacetoacetase_C_sf"/>
</dbReference>
<dbReference type="GO" id="GO:0016853">
    <property type="term" value="F:isomerase activity"/>
    <property type="evidence" value="ECO:0007669"/>
    <property type="project" value="UniProtKB-ARBA"/>
</dbReference>
<evidence type="ECO:0000256" key="1">
    <source>
        <dbReference type="ARBA" id="ARBA00010211"/>
    </source>
</evidence>
<dbReference type="Proteomes" id="UP000292003">
    <property type="component" value="Unassembled WGS sequence"/>
</dbReference>
<dbReference type="PANTHER" id="PTHR42796:SF4">
    <property type="entry name" value="FUMARYLACETOACETATE HYDROLASE DOMAIN-CONTAINING PROTEIN 2A"/>
    <property type="match status" value="1"/>
</dbReference>
<evidence type="ECO:0000256" key="2">
    <source>
        <dbReference type="ARBA" id="ARBA00022723"/>
    </source>
</evidence>
<proteinExistence type="inferred from homology"/>
<name>A0A4Q7J223_9PSEU</name>
<sequence length="284" mass="30584">MQLLRLGEPGAERPYVRADGGGLHDLSPLTTDIDGTFLADDGIARTRAALAAGELPAADGTGLRTGPPIAQPGKVVCIGLNYRRHAEETGGAIPEEPVVFMKAPDVVVGPNDPILLPRGSTHTDWEVELGVVIGRTARYLDGPEAALDHVAGYAVSNDVSEREYQLHRGGQWDKGKSCENFNPLGPWLVPADEVGDPQVLGLRLSVNGARKQDSSTADMIFTVAYCVYYLSQFMVLRPGDLINTGTPEGVALGQPRPRPYLREGDVVELEIDRLGTQRQRVEQG</sequence>
<organism evidence="4 5">
    <name type="scientific">Amycolatopsis suaedae</name>
    <dbReference type="NCBI Taxonomy" id="2510978"/>
    <lineage>
        <taxon>Bacteria</taxon>
        <taxon>Bacillati</taxon>
        <taxon>Actinomycetota</taxon>
        <taxon>Actinomycetes</taxon>
        <taxon>Pseudonocardiales</taxon>
        <taxon>Pseudonocardiaceae</taxon>
        <taxon>Amycolatopsis</taxon>
    </lineage>
</organism>
<keyword evidence="4" id="KW-0378">Hydrolase</keyword>
<evidence type="ECO:0000259" key="3">
    <source>
        <dbReference type="Pfam" id="PF01557"/>
    </source>
</evidence>
<gene>
    <name evidence="4" type="ORF">EWH70_28630</name>
</gene>
<keyword evidence="5" id="KW-1185">Reference proteome</keyword>
<evidence type="ECO:0000313" key="4">
    <source>
        <dbReference type="EMBL" id="RZQ60632.1"/>
    </source>
</evidence>
<dbReference type="GO" id="GO:0046872">
    <property type="term" value="F:metal ion binding"/>
    <property type="evidence" value="ECO:0007669"/>
    <property type="project" value="UniProtKB-KW"/>
</dbReference>
<comment type="similarity">
    <text evidence="1">Belongs to the FAH family.</text>
</comment>
<dbReference type="PANTHER" id="PTHR42796">
    <property type="entry name" value="FUMARYLACETOACETATE HYDROLASE DOMAIN-CONTAINING PROTEIN 2A-RELATED"/>
    <property type="match status" value="1"/>
</dbReference>
<dbReference type="InterPro" id="IPR011234">
    <property type="entry name" value="Fumarylacetoacetase-like_C"/>
</dbReference>
<comment type="caution">
    <text evidence="4">The sequence shown here is derived from an EMBL/GenBank/DDBJ whole genome shotgun (WGS) entry which is preliminary data.</text>
</comment>
<dbReference type="GO" id="GO:0019752">
    <property type="term" value="P:carboxylic acid metabolic process"/>
    <property type="evidence" value="ECO:0007669"/>
    <property type="project" value="UniProtKB-ARBA"/>
</dbReference>